<evidence type="ECO:0000256" key="2">
    <source>
        <dbReference type="ARBA" id="ARBA00022737"/>
    </source>
</evidence>
<feature type="region of interest" description="Disordered" evidence="4">
    <location>
        <begin position="3917"/>
        <end position="3950"/>
    </location>
</feature>
<evidence type="ECO:0000313" key="7">
    <source>
        <dbReference type="Proteomes" id="UP000509579"/>
    </source>
</evidence>
<organism evidence="6 7">
    <name type="scientific">Comamonas antarctica</name>
    <dbReference type="NCBI Taxonomy" id="2743470"/>
    <lineage>
        <taxon>Bacteria</taxon>
        <taxon>Pseudomonadati</taxon>
        <taxon>Pseudomonadota</taxon>
        <taxon>Betaproteobacteria</taxon>
        <taxon>Burkholderiales</taxon>
        <taxon>Comamonadaceae</taxon>
        <taxon>Comamonas</taxon>
    </lineage>
</organism>
<dbReference type="PANTHER" id="PTHR10068:SF14">
    <property type="entry name" value="CELL WALL ADHESIN EAP1"/>
    <property type="match status" value="1"/>
</dbReference>
<proteinExistence type="predicted"/>
<keyword evidence="1" id="KW-0732">Signal</keyword>
<evidence type="ECO:0000259" key="5">
    <source>
        <dbReference type="PROSITE" id="PS50268"/>
    </source>
</evidence>
<accession>A0A6N1X4W2</accession>
<feature type="region of interest" description="Disordered" evidence="4">
    <location>
        <begin position="1203"/>
        <end position="1232"/>
    </location>
</feature>
<dbReference type="EMBL" id="CP054840">
    <property type="protein sequence ID" value="QKV53343.1"/>
    <property type="molecule type" value="Genomic_DNA"/>
</dbReference>
<keyword evidence="2" id="KW-0677">Repeat</keyword>
<dbReference type="InterPro" id="IPR013783">
    <property type="entry name" value="Ig-like_fold"/>
</dbReference>
<feature type="compositionally biased region" description="Basic and acidic residues" evidence="4">
    <location>
        <begin position="4117"/>
        <end position="4128"/>
    </location>
</feature>
<evidence type="ECO:0000256" key="1">
    <source>
        <dbReference type="ARBA" id="ARBA00022729"/>
    </source>
</evidence>
<name>A0A6N1X4W2_9BURK</name>
<dbReference type="SUPFAM" id="SSF63829">
    <property type="entry name" value="Calcium-dependent phosphotriesterase"/>
    <property type="match status" value="1"/>
</dbReference>
<gene>
    <name evidence="6" type="ORF">HUK68_10815</name>
</gene>
<dbReference type="InterPro" id="IPR045474">
    <property type="entry name" value="GEVED"/>
</dbReference>
<dbReference type="InterPro" id="IPR038081">
    <property type="entry name" value="CalX-like_sf"/>
</dbReference>
<dbReference type="InterPro" id="IPR015919">
    <property type="entry name" value="Cadherin-like_sf"/>
</dbReference>
<dbReference type="SUPFAM" id="SSF141072">
    <property type="entry name" value="CalX-like"/>
    <property type="match status" value="13"/>
</dbReference>
<dbReference type="GO" id="GO:0005509">
    <property type="term" value="F:calcium ion binding"/>
    <property type="evidence" value="ECO:0007669"/>
    <property type="project" value="InterPro"/>
</dbReference>
<feature type="compositionally biased region" description="Polar residues" evidence="4">
    <location>
        <begin position="4129"/>
        <end position="4140"/>
    </location>
</feature>
<feature type="region of interest" description="Disordered" evidence="4">
    <location>
        <begin position="95"/>
        <end position="116"/>
    </location>
</feature>
<dbReference type="InterPro" id="IPR002126">
    <property type="entry name" value="Cadherin-like_dom"/>
</dbReference>
<dbReference type="PANTHER" id="PTHR10068">
    <property type="entry name" value="BONE MARROW PROTEOGLYCAN"/>
    <property type="match status" value="1"/>
</dbReference>
<keyword evidence="7" id="KW-1185">Reference proteome</keyword>
<dbReference type="InterPro" id="IPR028059">
    <property type="entry name" value="SWM_rpt"/>
</dbReference>
<feature type="compositionally biased region" description="Polar residues" evidence="4">
    <location>
        <begin position="95"/>
        <end position="108"/>
    </location>
</feature>
<dbReference type="Pfam" id="PF20009">
    <property type="entry name" value="GEVED"/>
    <property type="match status" value="1"/>
</dbReference>
<dbReference type="KEGG" id="aant:HUK68_10815"/>
<dbReference type="CDD" id="cd11304">
    <property type="entry name" value="Cadherin_repeat"/>
    <property type="match status" value="1"/>
</dbReference>
<dbReference type="NCBIfam" id="NF012211">
    <property type="entry name" value="tand_rpt_95"/>
    <property type="match status" value="4"/>
</dbReference>
<dbReference type="GO" id="GO:0007156">
    <property type="term" value="P:homophilic cell adhesion via plasma membrane adhesion molecules"/>
    <property type="evidence" value="ECO:0007669"/>
    <property type="project" value="InterPro"/>
</dbReference>
<dbReference type="Gene3D" id="2.60.40.3440">
    <property type="match status" value="4"/>
</dbReference>
<dbReference type="Gene3D" id="2.60.40.10">
    <property type="entry name" value="Immunoglobulins"/>
    <property type="match status" value="3"/>
</dbReference>
<keyword evidence="3" id="KW-0106">Calcium</keyword>
<feature type="region of interest" description="Disordered" evidence="4">
    <location>
        <begin position="720"/>
        <end position="769"/>
    </location>
</feature>
<dbReference type="Gene3D" id="2.60.40.2030">
    <property type="match status" value="13"/>
</dbReference>
<dbReference type="GO" id="GO:0016020">
    <property type="term" value="C:membrane"/>
    <property type="evidence" value="ECO:0007669"/>
    <property type="project" value="InterPro"/>
</dbReference>
<dbReference type="SUPFAM" id="SSF49313">
    <property type="entry name" value="Cadherin-like"/>
    <property type="match status" value="1"/>
</dbReference>
<dbReference type="GO" id="GO:0007154">
    <property type="term" value="P:cell communication"/>
    <property type="evidence" value="ECO:0007669"/>
    <property type="project" value="InterPro"/>
</dbReference>
<evidence type="ECO:0000256" key="4">
    <source>
        <dbReference type="SAM" id="MobiDB-lite"/>
    </source>
</evidence>
<dbReference type="RefSeq" id="WP_175504150.1">
    <property type="nucleotide sequence ID" value="NZ_CP054840.1"/>
</dbReference>
<dbReference type="Proteomes" id="UP000509579">
    <property type="component" value="Chromosome"/>
</dbReference>
<dbReference type="InterPro" id="IPR003644">
    <property type="entry name" value="Calx_beta"/>
</dbReference>
<evidence type="ECO:0000256" key="3">
    <source>
        <dbReference type="ARBA" id="ARBA00022837"/>
    </source>
</evidence>
<feature type="domain" description="Cadherin" evidence="5">
    <location>
        <begin position="3561"/>
        <end position="3657"/>
    </location>
</feature>
<protein>
    <submittedName>
        <fullName evidence="6">Tandem-95 repeat protein</fullName>
    </submittedName>
</protein>
<dbReference type="Pfam" id="PF17963">
    <property type="entry name" value="Big_9"/>
    <property type="match status" value="4"/>
</dbReference>
<feature type="region of interest" description="Disordered" evidence="4">
    <location>
        <begin position="3542"/>
        <end position="3577"/>
    </location>
</feature>
<feature type="compositionally biased region" description="Polar residues" evidence="4">
    <location>
        <begin position="3565"/>
        <end position="3576"/>
    </location>
</feature>
<dbReference type="Pfam" id="PF03160">
    <property type="entry name" value="Calx-beta"/>
    <property type="match status" value="13"/>
</dbReference>
<reference evidence="6 7" key="1">
    <citation type="submission" date="2020-06" db="EMBL/GenBank/DDBJ databases">
        <title>Acidovorax antarctica sp. nov., isolated from Corinth ice sheet soil, Antarctic Fields Peninsula.</title>
        <authorList>
            <person name="Xu Q."/>
            <person name="Peng F."/>
        </authorList>
    </citation>
    <scope>NUCLEOTIDE SEQUENCE [LARGE SCALE GENOMIC DNA]</scope>
    <source>
        <strain evidence="6 7">16-35-5</strain>
    </source>
</reference>
<evidence type="ECO:0000313" key="6">
    <source>
        <dbReference type="EMBL" id="QKV53343.1"/>
    </source>
</evidence>
<dbReference type="PROSITE" id="PS50268">
    <property type="entry name" value="CADHERIN_2"/>
    <property type="match status" value="1"/>
</dbReference>
<dbReference type="Pfam" id="PF13753">
    <property type="entry name" value="SWM_repeat"/>
    <property type="match status" value="1"/>
</dbReference>
<feature type="region of interest" description="Disordered" evidence="4">
    <location>
        <begin position="4116"/>
        <end position="4153"/>
    </location>
</feature>
<sequence>MGASSDPTVEGIVRQSPSFETTNADSVTFRVTFSEGVQGVSGNSFVIAAGSVSGATIQLVSQVDLNGTQYDVTVSGLQGATGTLNIDLAANSGITSRDGNSRPVTETNPADGKRDDSYTIDGVITAAYVSGLSGGSIDGARIATNQTSGLQFSGKADAGDTVRLYIGSTLLGTAKADGSGSWGLTYTGAALAEGAHSLVIRSSDAAGNTAVGSAVLVIDNMPPQVSAASAVSDIVVTLEFNDLHALDAGQVPGAGDFVVSINGAAVTVNRVVVDGQSVRLTLSAAAIAGQSVKVGYHGTALRDVVGNQVAAFDSLDLLNQTNSNNQRPVFDALPSKHQWFSMGDGAKVLFNGNFVLSDSDDTFLESATIQIGANRSASDVLAIKGSLPKGIEAAFNSSTGTLTLSGHASLAAYQMALGQITFHTAGGVNQSRSISVSVNDGQTSSVAATREMRVLGAAFSIDDSTTAYLVGAVPNTGGSGQDLVGVNLVMGTLETVAKIGGGNFNDFSSLSLNGLGFNSIDGHLYASDNTNKFVVRIDADGTVTRVSSQYGGTNAPPSNASVVTADIDNHGIMWLYSSNKFYLLDLNPQSNTFQQWLAPISIASNAPGSDMAFNAQGDLYSAATDALRKIVVARDAEGKPTGVTATSTTINGVTSAAMQYFDNNGYFYFNISTTQLGRINVATNQLDRIDADPSRTLPSSGDAGRIVTINLDFGDAPDSYKTSLDAQGPRHNQLGNKVSLGQKPDGYEMTGTPSAGADSDTNSSGVSDDDGVKIFPALRQEASSYSVDVAVNNDSGKDAKLIAWLDFNGDGKFGVEEAVTYIVPAGTKNGTVTVTWNIPGGAGLQLADGVATYARFRITSETQTLGATQDRWSDSYAGAVTNVDGRDPRSYGARMDGEVEDYAIMVQGPDHAPPQVSQLEVVDGNTGPRYTPVGEIKVTFNEAVQNVDVGDFILVRDGTPVALPADTPIRQDSNDPAIWYIDLGKVTNPTGDYELILKNGPNDPTRPGTASIVDDAGNDLAQGGSISFQIDNTAPLIDLDAGSDVTRDHTAQFTAGSSTTVSLDNDTSPVHEATVQENSNRVTRIDIAVSGLRDGDHETLVFGGTALKANGSDLPSGAITVGGVEVVVTYAAGKFTLTPVGVNGGANLPGEITAAQAQALVRDISYRNDAGVSATNGGRSFAFTATDKAGATATPATATVNVIGGNGTNGPDVPTVDRKTTNDTTPVITGEANVPVDGTLTVEVNGKTYVWHEGQDNGSSPLQYKADEHTWTLQIPSADEMPEGKYPVEVSVTPHGGSPVKDLTTNELVIDLTPPDAPGVLDQITHDTTPVITGKGEVRDGEVLTVSIVIGGITYSFTEGEALGDTYLKRDNNTWSLRLPDGVAMVKGNTYTINASVKDAAGNVSDLGSGTVAIKPVLVSSPVVNEGSGYAVFDVQALPGTSVQLALPDAVGSDAATGQGVDYGQSAGSGLQYWNGTGWSAYTTGEAVPVDPSGKLLVRVAIVNDDIADNGETFALIVTPVYGANEIIGDNTGTGTATIKDDGTGTRWQPADPALPNGPLVPVNPTDPVTPGVTPPVFDDDRAVSVSSIDVNEASGHGVFEVTGAAGQKVTLALTDGTATGGGVDFGAALEYFDGTYWSSYTAGALVEIPAGGKLQVRVAIVNDRVTEGAEQFTLTATNTGGTGASGTATIKDDGTGTIWQPADPAVPNGLLVPVGPTDPVLPGVTPPVFDDDRTVGVNSIDVNEASGHGVFEVTGAAGQKLTLALTDGTATGGGVDFGAALEYFDGTQWNSYTAGALVEIPAGGKLQVRVAIVNDTVAEGAEQFTLTATNTGGTAASGTATIKDDGTGTIWQPADPALPNGPLVPVNPTDPVLPGVTPPVFDDDRTVSVNSIDVNEASGHGVFEVTGAAGQKLTLALTDGTATGGADYGTTLEYFNGTQWTSYTAGQLVEIPAGGKLQVRVAIVNDTVVEGTEQFTLTATNTGGTGASGTATIKDDGTGTIWQPADPAVPNGPLVPVNPTDPVLPGVTPPVFDDDRTVSVNSIDVNEASGHGVFEVSGAAGQKLTLALIDGTARGGADYGTTLEYFDGTQWTSYTAGQLVEIPVGGKLQVRVAIVNDRVTEGDEQFTLTATNTGGTGASGTATIKDDGTGTIWQPADPALPNGPLVPVNPTDPVLPGVTPPVFDDDRTVSVNSIDVNEASGHGVFEVTGAAGQKVMLSLTDGTATGGGVDFGATLEYFDGTHWSSYTAGQLVEIPAGGKLQVRVAIVNDRVTEGAEQFTLTATNTGGTAASGTATIKDDGTGTIWQPADPALPNGPLVPVNPTDPVLPGVKPPVFDDDRTVGVNSIDVNEASGHGVFEVTGAAGQKLTLALTDGTATGGADYGTTLEYFNGTQWTSYTAGQLVEIPAGGKLQVRVAIVNDRVTEGAEQFTLTATNAGGTAASGTATIKDDGTGTIWQPADPALPNGPLVPVNPTDPVTPGVTPPVFDDDRTVGVNSIDVNEASGHGVFEVTGAAGQKLTLALTDGTATGGGVDFGAALEYFDGTQWNSYTAGQLVEIPAGGKLQVRVAIVNDTVVEGTEQFTLTATNTGGTGASGTATIKDDGTGTIWQPADPALPNGPLVPVNPTDPVLPGVKPPVFDDDRTVGVNSIDVNEASGHGVFEVTGAAGQKLTLALTDGTATGGGVDFGAALEYFNGTQWTSYTAGQLVEIPAGGKLQVRVAIVNDTVVEGAEQFTLTATNTGGTGTSGTATIKDDGTGTIWQPADPAVPNGLLVPVGPTDPVLPGVTPPVFDDDRTVGVNSIDVNEASGHGVFEVTGAAGQKLTLALTDGTATGGGVDFGAALEYFDGTQWNSYTAGALVEIPAGGKLQVRVAIVNDTVAEGAEQFTLTATNTGGTAASGTATIKDDGTGTIWQPADPALPNGPLVPVNPTDPVLPGVTPPVFDDDRTVSVNSIDVNEASGHGVFEVTGAAGQKLTLALTDGTATGGADYGTTLEYFNGTQWTSYTAGQLVEIPAGGKLQVRVAIVNDTVVEGTEQFTLTATNTGGTGASGTATIKDDGTGTIWQPADPAVPNGPLVPVNPTDPVLPGVTPPVFDDDRTVSVNSIDVNEASGHGVFEVSGAAGQKLTLALIDGTARGGADYGTTLEYFDGTQWTSYTAGQLVEIPVGGKLQVRVAIVNDRVTEGDEQFTLTATNTGGTGASGTATIKDDGTGTIWQPADPALPNGPLVPVNPTDPVLPGVTPPVFDDDRTVSVNSIDVNEASGHGVFEVTGAAGQKVMLSLTDGTATGGGVDFGATLEYFDGTHWSSYTAGQLVEIPAGGKLQVRVAIVNDRVTEGAEQFTLTATNTGGTAASGTATIKDDGTGTIWQPADPALPNGPLVPVNSTDPVLPGVTPPVFDDDRTVSVNSIDVNEASSHAVFAVQGAQGQKLTLQLVDGTATGGGTDFGSTDSHNLQYSLDGGATWADYNGISVQITGADGKLLVRTPIVNDALTEIIEDFALQVQVVGGQASATGNATINDDGQGSIWVPIDPRDPYSPLVTNPEAGQVGHVPPDIDNRSPEVPPSLSVTTPEDTSVSGLVPAIDPDGDTLEYSLTTPPSHGTVVLTPGTNAYTYTPDANYHGADTFEVTVDDGRGGKVTATITVQVTPVNDVPVAPDQSETTPEDTPLSGRVVGSDVDGDALTYSKGSDPGNGSVVVRADGSYTYTPNQDFNGTDRFEVTVDDGQGGRTTATVTVMVTPVNDAPQADPLAVKTNDGTPVGGKVTGSDVDGDALSFGAGPKGPDHGTVTIAPDGSFIYVPRPGYHGPDAFEVTVDDGQGAKATTTVTVDVNARPALPPAQMTADEGVPVAGQLAGSDADGDPLGYAVAQAPAKGSVILNEQTGEFVYVPAQGASGTDSFVVSVDDGRGGTTTAVVTVDIRPPVNSSQPGATPPQDGSRPDAASPGANLGAGSNDVSGMPGVFFYWDDFNRVARMDAPLHPAVFVAPAVATSQAEQADREVLGNDPGITHTGEMQASSIGAGLLTNPANVIYVGRAVQDSQQMGEFWNRLVQNLLGKSPADMQGVRADATTRPGMPASLDAVDAPMALLGASPAEAETPAQTLADANQRLLEIAALGEAQRGKEAQGEHQRLPSNGSFRQQLNARAHQLPGRKVTG</sequence>